<dbReference type="SUPFAM" id="SSF158472">
    <property type="entry name" value="HAMP domain-like"/>
    <property type="match status" value="1"/>
</dbReference>
<feature type="domain" description="HAMP" evidence="8">
    <location>
        <begin position="312"/>
        <end position="364"/>
    </location>
</feature>
<dbReference type="AlphaFoldDB" id="A0A926KUH7"/>
<keyword evidence="5 9" id="KW-0418">Kinase</keyword>
<dbReference type="InterPro" id="IPR010559">
    <property type="entry name" value="Sig_transdc_His_kin_internal"/>
</dbReference>
<dbReference type="CDD" id="cd06225">
    <property type="entry name" value="HAMP"/>
    <property type="match status" value="1"/>
</dbReference>
<keyword evidence="6 7" id="KW-0472">Membrane</keyword>
<dbReference type="Gene3D" id="3.30.450.20">
    <property type="entry name" value="PAS domain"/>
    <property type="match status" value="1"/>
</dbReference>
<keyword evidence="7" id="KW-0812">Transmembrane</keyword>
<comment type="subcellular location">
    <subcellularLocation>
        <location evidence="1">Cell membrane</location>
        <topology evidence="1">Multi-pass membrane protein</topology>
    </subcellularLocation>
</comment>
<accession>A0A926KUH7</accession>
<keyword evidence="2" id="KW-1003">Cell membrane</keyword>
<evidence type="ECO:0000259" key="8">
    <source>
        <dbReference type="PROSITE" id="PS50885"/>
    </source>
</evidence>
<keyword evidence="4" id="KW-0808">Transferase</keyword>
<dbReference type="GO" id="GO:0000155">
    <property type="term" value="F:phosphorelay sensor kinase activity"/>
    <property type="evidence" value="ECO:0007669"/>
    <property type="project" value="InterPro"/>
</dbReference>
<name>A0A926KUH7_9BACL</name>
<evidence type="ECO:0000256" key="6">
    <source>
        <dbReference type="ARBA" id="ARBA00023136"/>
    </source>
</evidence>
<reference evidence="9" key="1">
    <citation type="submission" date="2020-09" db="EMBL/GenBank/DDBJ databases">
        <title>Draft Genome Sequence of Paenibacillus sp. WST5.</title>
        <authorList>
            <person name="Bao Z."/>
        </authorList>
    </citation>
    <scope>NUCLEOTIDE SEQUENCE</scope>
    <source>
        <strain evidence="9">WST5</strain>
    </source>
</reference>
<proteinExistence type="predicted"/>
<evidence type="ECO:0000313" key="10">
    <source>
        <dbReference type="Proteomes" id="UP000650466"/>
    </source>
</evidence>
<dbReference type="Pfam" id="PF00672">
    <property type="entry name" value="HAMP"/>
    <property type="match status" value="1"/>
</dbReference>
<evidence type="ECO:0000256" key="2">
    <source>
        <dbReference type="ARBA" id="ARBA00022475"/>
    </source>
</evidence>
<organism evidence="9 10">
    <name type="scientific">Paenibacillus sedimenti</name>
    <dbReference type="NCBI Taxonomy" id="2770274"/>
    <lineage>
        <taxon>Bacteria</taxon>
        <taxon>Bacillati</taxon>
        <taxon>Bacillota</taxon>
        <taxon>Bacilli</taxon>
        <taxon>Bacillales</taxon>
        <taxon>Paenibacillaceae</taxon>
        <taxon>Paenibacillus</taxon>
    </lineage>
</organism>
<dbReference type="Pfam" id="PF02518">
    <property type="entry name" value="HATPase_c"/>
    <property type="match status" value="1"/>
</dbReference>
<dbReference type="Proteomes" id="UP000650466">
    <property type="component" value="Unassembled WGS sequence"/>
</dbReference>
<evidence type="ECO:0000256" key="7">
    <source>
        <dbReference type="SAM" id="Phobius"/>
    </source>
</evidence>
<dbReference type="PANTHER" id="PTHR34220:SF7">
    <property type="entry name" value="SENSOR HISTIDINE KINASE YPDA"/>
    <property type="match status" value="1"/>
</dbReference>
<keyword evidence="10" id="KW-1185">Reference proteome</keyword>
<dbReference type="PROSITE" id="PS50885">
    <property type="entry name" value="HAMP"/>
    <property type="match status" value="1"/>
</dbReference>
<dbReference type="PANTHER" id="PTHR34220">
    <property type="entry name" value="SENSOR HISTIDINE KINASE YPDA"/>
    <property type="match status" value="1"/>
</dbReference>
<dbReference type="Gene3D" id="3.30.565.10">
    <property type="entry name" value="Histidine kinase-like ATPase, C-terminal domain"/>
    <property type="match status" value="1"/>
</dbReference>
<dbReference type="SUPFAM" id="SSF55874">
    <property type="entry name" value="ATPase domain of HSP90 chaperone/DNA topoisomerase II/histidine kinase"/>
    <property type="match status" value="1"/>
</dbReference>
<dbReference type="Gene3D" id="1.10.8.500">
    <property type="entry name" value="HAMP domain in histidine kinase"/>
    <property type="match status" value="1"/>
</dbReference>
<evidence type="ECO:0000256" key="4">
    <source>
        <dbReference type="ARBA" id="ARBA00022679"/>
    </source>
</evidence>
<dbReference type="InterPro" id="IPR003594">
    <property type="entry name" value="HATPase_dom"/>
</dbReference>
<dbReference type="InterPro" id="IPR036890">
    <property type="entry name" value="HATPase_C_sf"/>
</dbReference>
<keyword evidence="3" id="KW-0597">Phosphoprotein</keyword>
<evidence type="ECO:0000313" key="9">
    <source>
        <dbReference type="EMBL" id="MBD0382478.1"/>
    </source>
</evidence>
<dbReference type="EMBL" id="JACVVD010000007">
    <property type="protein sequence ID" value="MBD0382478.1"/>
    <property type="molecule type" value="Genomic_DNA"/>
</dbReference>
<feature type="transmembrane region" description="Helical" evidence="7">
    <location>
        <begin position="13"/>
        <end position="34"/>
    </location>
</feature>
<comment type="caution">
    <text evidence="9">The sequence shown here is derived from an EMBL/GenBank/DDBJ whole genome shotgun (WGS) entry which is preliminary data.</text>
</comment>
<protein>
    <submittedName>
        <fullName evidence="9">Histidine kinase</fullName>
    </submittedName>
</protein>
<dbReference type="InterPro" id="IPR050640">
    <property type="entry name" value="Bact_2-comp_sensor_kinase"/>
</dbReference>
<dbReference type="InterPro" id="IPR003660">
    <property type="entry name" value="HAMP_dom"/>
</dbReference>
<feature type="transmembrane region" description="Helical" evidence="7">
    <location>
        <begin position="290"/>
        <end position="311"/>
    </location>
</feature>
<evidence type="ECO:0000256" key="3">
    <source>
        <dbReference type="ARBA" id="ARBA00022553"/>
    </source>
</evidence>
<dbReference type="SMART" id="SM00304">
    <property type="entry name" value="HAMP"/>
    <property type="match status" value="1"/>
</dbReference>
<evidence type="ECO:0000256" key="5">
    <source>
        <dbReference type="ARBA" id="ARBA00022777"/>
    </source>
</evidence>
<dbReference type="Pfam" id="PF06580">
    <property type="entry name" value="His_kinase"/>
    <property type="match status" value="1"/>
</dbReference>
<gene>
    <name evidence="9" type="ORF">ICC18_20375</name>
</gene>
<evidence type="ECO:0000256" key="1">
    <source>
        <dbReference type="ARBA" id="ARBA00004651"/>
    </source>
</evidence>
<sequence length="590" mass="67642">MEGDWRVPYKLNIFSKILILLVLLLIPIVVLYSFTNRITNNVVQDQIQSSNLNRLSFFLHQLDSNVERLAMSPVILGSDPYIREFIDRSGTPDYDMLKEQSRIIEKLSLQSVASGWVNELTIVIPKEKKVLSSSIFVNGTDQWPWTSSVHRTWSYDTQGANKSGGSFYREISEPFRAEVLDQARVLYQVRFSTQNLIQLLDVYKLDKRSDPFLFDGQTASIVNSTSDLTIPGAIRERLAGMSLPASGQVQFDIAGQQYLISFVKSEQLGWYLVDYVPVEKILSPITMTRNLFYVSIGLLLGMSVLASFLLYRNVQIPIVKMIQSVQKVKRGDLSARIEYKAKNEFDFLIQRFNEMAQQIQVLVEDVYAEKIRSREATLKQLQSQIHPHFLYNSLFFIINSAEMEDKESVVAMAQNLAEYYRYTTRVENQMVRLREEVDMAHHYLNIQTLRIHRLTYEIKVPEAMMEERIPRLILQPLVENAIIHGIERSLQGDRIMITGEQDADFNRLIVEDNGGGLSDEDMEKLHKQLGASMSDEVGCGTWNVHHRLYYQFGVGSGLTFHRGASGGMRAVLTWNRHVQTSGPAMEVRET</sequence>
<keyword evidence="7" id="KW-1133">Transmembrane helix</keyword>
<dbReference type="GO" id="GO:0005886">
    <property type="term" value="C:plasma membrane"/>
    <property type="evidence" value="ECO:0007669"/>
    <property type="project" value="UniProtKB-SubCell"/>
</dbReference>